<keyword evidence="1" id="KW-0732">Signal</keyword>
<name>A0AAE1PW05_9EUCA</name>
<evidence type="ECO:0000313" key="3">
    <source>
        <dbReference type="Proteomes" id="UP001292094"/>
    </source>
</evidence>
<feature type="signal peptide" evidence="1">
    <location>
        <begin position="1"/>
        <end position="40"/>
    </location>
</feature>
<reference evidence="2" key="1">
    <citation type="submission" date="2023-11" db="EMBL/GenBank/DDBJ databases">
        <title>Genome assemblies of two species of porcelain crab, Petrolisthes cinctipes and Petrolisthes manimaculis (Anomura: Porcellanidae).</title>
        <authorList>
            <person name="Angst P."/>
        </authorList>
    </citation>
    <scope>NUCLEOTIDE SEQUENCE</scope>
    <source>
        <strain evidence="2">PB745_02</strain>
        <tissue evidence="2">Gill</tissue>
    </source>
</reference>
<organism evidence="2 3">
    <name type="scientific">Petrolisthes manimaculis</name>
    <dbReference type="NCBI Taxonomy" id="1843537"/>
    <lineage>
        <taxon>Eukaryota</taxon>
        <taxon>Metazoa</taxon>
        <taxon>Ecdysozoa</taxon>
        <taxon>Arthropoda</taxon>
        <taxon>Crustacea</taxon>
        <taxon>Multicrustacea</taxon>
        <taxon>Malacostraca</taxon>
        <taxon>Eumalacostraca</taxon>
        <taxon>Eucarida</taxon>
        <taxon>Decapoda</taxon>
        <taxon>Pleocyemata</taxon>
        <taxon>Anomura</taxon>
        <taxon>Galatheoidea</taxon>
        <taxon>Porcellanidae</taxon>
        <taxon>Petrolisthes</taxon>
    </lineage>
</organism>
<accession>A0AAE1PW05</accession>
<evidence type="ECO:0000313" key="2">
    <source>
        <dbReference type="EMBL" id="KAK4315308.1"/>
    </source>
</evidence>
<sequence>MFLVYNSLLSSSKPSHNSYHITVIMKSLLLLLFSVALTRTQDEPVCMCRAFVNVEEGQLGVLDFPSNKASSCNAVFECCGFCGGEVYLNCSLCEGPWQFDGQISRQPLCCTAGTYSPC</sequence>
<proteinExistence type="predicted"/>
<gene>
    <name evidence="2" type="ORF">Pmani_013479</name>
</gene>
<dbReference type="Proteomes" id="UP001292094">
    <property type="component" value="Unassembled WGS sequence"/>
</dbReference>
<comment type="caution">
    <text evidence="2">The sequence shown here is derived from an EMBL/GenBank/DDBJ whole genome shotgun (WGS) entry which is preliminary data.</text>
</comment>
<protein>
    <submittedName>
        <fullName evidence="2">Uncharacterized protein</fullName>
    </submittedName>
</protein>
<dbReference type="AlphaFoldDB" id="A0AAE1PW05"/>
<evidence type="ECO:0000256" key="1">
    <source>
        <dbReference type="SAM" id="SignalP"/>
    </source>
</evidence>
<keyword evidence="3" id="KW-1185">Reference proteome</keyword>
<feature type="chain" id="PRO_5042258541" evidence="1">
    <location>
        <begin position="41"/>
        <end position="118"/>
    </location>
</feature>
<dbReference type="EMBL" id="JAWZYT010001119">
    <property type="protein sequence ID" value="KAK4315308.1"/>
    <property type="molecule type" value="Genomic_DNA"/>
</dbReference>